<evidence type="ECO:0000313" key="7">
    <source>
        <dbReference type="Proteomes" id="UP000254866"/>
    </source>
</evidence>
<dbReference type="GO" id="GO:0016020">
    <property type="term" value="C:membrane"/>
    <property type="evidence" value="ECO:0007669"/>
    <property type="project" value="UniProtKB-SubCell"/>
</dbReference>
<keyword evidence="2 5" id="KW-0812">Transmembrane</keyword>
<dbReference type="GeneID" id="43598505"/>
<dbReference type="PANTHER" id="PTHR23507">
    <property type="entry name" value="ZGC:174356"/>
    <property type="match status" value="1"/>
</dbReference>
<feature type="transmembrane region" description="Helical" evidence="5">
    <location>
        <begin position="74"/>
        <end position="91"/>
    </location>
</feature>
<dbReference type="InterPro" id="IPR036259">
    <property type="entry name" value="MFS_trans_sf"/>
</dbReference>
<dbReference type="AlphaFoldDB" id="A0A370TLA7"/>
<dbReference type="Proteomes" id="UP000254866">
    <property type="component" value="Unassembled WGS sequence"/>
</dbReference>
<keyword evidence="7" id="KW-1185">Reference proteome</keyword>
<evidence type="ECO:0000313" key="6">
    <source>
        <dbReference type="EMBL" id="RDL36304.1"/>
    </source>
</evidence>
<name>A0A370TLA7_9HELO</name>
<comment type="caution">
    <text evidence="6">The sequence shown here is derived from an EMBL/GenBank/DDBJ whole genome shotgun (WGS) entry which is preliminary data.</text>
</comment>
<protein>
    <recommendedName>
        <fullName evidence="8">Major facilitator superfamily (MFS) profile domain-containing protein</fullName>
    </recommendedName>
</protein>
<feature type="transmembrane region" description="Helical" evidence="5">
    <location>
        <begin position="167"/>
        <end position="186"/>
    </location>
</feature>
<dbReference type="SUPFAM" id="SSF103473">
    <property type="entry name" value="MFS general substrate transporter"/>
    <property type="match status" value="1"/>
</dbReference>
<dbReference type="OrthoDB" id="3026777at2759"/>
<dbReference type="GO" id="GO:0022857">
    <property type="term" value="F:transmembrane transporter activity"/>
    <property type="evidence" value="ECO:0007669"/>
    <property type="project" value="TreeGrafter"/>
</dbReference>
<dbReference type="EMBL" id="NPIC01000004">
    <property type="protein sequence ID" value="RDL36304.1"/>
    <property type="molecule type" value="Genomic_DNA"/>
</dbReference>
<evidence type="ECO:0008006" key="8">
    <source>
        <dbReference type="Google" id="ProtNLM"/>
    </source>
</evidence>
<organism evidence="6 7">
    <name type="scientific">Venustampulla echinocandica</name>
    <dbReference type="NCBI Taxonomy" id="2656787"/>
    <lineage>
        <taxon>Eukaryota</taxon>
        <taxon>Fungi</taxon>
        <taxon>Dikarya</taxon>
        <taxon>Ascomycota</taxon>
        <taxon>Pezizomycotina</taxon>
        <taxon>Leotiomycetes</taxon>
        <taxon>Helotiales</taxon>
        <taxon>Pleuroascaceae</taxon>
        <taxon>Venustampulla</taxon>
    </lineage>
</organism>
<feature type="transmembrane region" description="Helical" evidence="5">
    <location>
        <begin position="97"/>
        <end position="119"/>
    </location>
</feature>
<gene>
    <name evidence="6" type="ORF">BP5553_05656</name>
</gene>
<evidence type="ECO:0000256" key="2">
    <source>
        <dbReference type="ARBA" id="ARBA00022692"/>
    </source>
</evidence>
<evidence type="ECO:0000256" key="1">
    <source>
        <dbReference type="ARBA" id="ARBA00004141"/>
    </source>
</evidence>
<dbReference type="Gene3D" id="1.20.1250.20">
    <property type="entry name" value="MFS general substrate transporter like domains"/>
    <property type="match status" value="1"/>
</dbReference>
<evidence type="ECO:0000256" key="4">
    <source>
        <dbReference type="ARBA" id="ARBA00023136"/>
    </source>
</evidence>
<proteinExistence type="predicted"/>
<dbReference type="PANTHER" id="PTHR23507:SF1">
    <property type="entry name" value="FI18259P1-RELATED"/>
    <property type="match status" value="1"/>
</dbReference>
<sequence>MTPFTAAVLQFFVQFVSKRYEVLIRDTGYIQTTYGFAQIIQALRVLPWISSVLLKDTTPKAFRMANEQERDLSLAKWSFWFVLLGFFTMAATPSLAVFILGLLALAIGSGYSSLVHSLMSLYVDPLHQSRLFSLVGMLEVAGNLYGSPMLAGLFTLGIRLGGGGIGLPYYGLAVLAALCIGVMSFVKVPKHEVVDDSSSQPEEPE</sequence>
<keyword evidence="4 5" id="KW-0472">Membrane</keyword>
<comment type="subcellular location">
    <subcellularLocation>
        <location evidence="1">Membrane</location>
        <topology evidence="1">Multi-pass membrane protein</topology>
    </subcellularLocation>
</comment>
<keyword evidence="3 5" id="KW-1133">Transmembrane helix</keyword>
<accession>A0A370TLA7</accession>
<reference evidence="6 7" key="1">
    <citation type="journal article" date="2018" name="IMA Fungus">
        <title>IMA Genome-F 9: Draft genome sequence of Annulohypoxylon stygium, Aspergillus mulundensis, Berkeleyomyces basicola (syn. Thielaviopsis basicola), Ceratocystis smalleyi, two Cercospora beticola strains, Coleophoma cylindrospora, Fusarium fracticaudum, Phialophora cf. hyalina, and Morchella septimelata.</title>
        <authorList>
            <person name="Wingfield B.D."/>
            <person name="Bills G.F."/>
            <person name="Dong Y."/>
            <person name="Huang W."/>
            <person name="Nel W.J."/>
            <person name="Swalarsk-Parry B.S."/>
            <person name="Vaghefi N."/>
            <person name="Wilken P.M."/>
            <person name="An Z."/>
            <person name="de Beer Z.W."/>
            <person name="De Vos L."/>
            <person name="Chen L."/>
            <person name="Duong T.A."/>
            <person name="Gao Y."/>
            <person name="Hammerbacher A."/>
            <person name="Kikkert J.R."/>
            <person name="Li Y."/>
            <person name="Li H."/>
            <person name="Li K."/>
            <person name="Li Q."/>
            <person name="Liu X."/>
            <person name="Ma X."/>
            <person name="Naidoo K."/>
            <person name="Pethybridge S.J."/>
            <person name="Sun J."/>
            <person name="Steenkamp E.T."/>
            <person name="van der Nest M.A."/>
            <person name="van Wyk S."/>
            <person name="Wingfield M.J."/>
            <person name="Xiong C."/>
            <person name="Yue Q."/>
            <person name="Zhang X."/>
        </authorList>
    </citation>
    <scope>NUCLEOTIDE SEQUENCE [LARGE SCALE GENOMIC DNA]</scope>
    <source>
        <strain evidence="6 7">BP 5553</strain>
    </source>
</reference>
<dbReference type="RefSeq" id="XP_031868960.1">
    <property type="nucleotide sequence ID" value="XM_032014279.1"/>
</dbReference>
<feature type="transmembrane region" description="Helical" evidence="5">
    <location>
        <begin position="131"/>
        <end position="155"/>
    </location>
</feature>
<evidence type="ECO:0000256" key="5">
    <source>
        <dbReference type="SAM" id="Phobius"/>
    </source>
</evidence>
<evidence type="ECO:0000256" key="3">
    <source>
        <dbReference type="ARBA" id="ARBA00022989"/>
    </source>
</evidence>